<sequence length="171" mass="18755">MGAINEYYRATDRDAAIVHPECPRVIDTPDEGPAFDAVDAGKVDPEYEFCKLVALILGEPYSVDLVGLTFLYPPPEGAPQSPEEADALPEGSPYLEGPVVAEFAGRVRDALAGVENDRLLALAAQWSTIEEFEIYSDTGPQDLLSLIEELVGLARRAKEHDQQLYCWMGGW</sequence>
<keyword evidence="2" id="KW-1185">Reference proteome</keyword>
<dbReference type="RefSeq" id="WP_397018415.1">
    <property type="nucleotide sequence ID" value="NZ_JBITMB010000001.1"/>
</dbReference>
<reference evidence="1 2" key="1">
    <citation type="submission" date="2024-10" db="EMBL/GenBank/DDBJ databases">
        <title>The Natural Products Discovery Center: Release of the First 8490 Sequenced Strains for Exploring Actinobacteria Biosynthetic Diversity.</title>
        <authorList>
            <person name="Kalkreuter E."/>
            <person name="Kautsar S.A."/>
            <person name="Yang D."/>
            <person name="Bader C.D."/>
            <person name="Teijaro C.N."/>
            <person name="Fluegel L."/>
            <person name="Davis C.M."/>
            <person name="Simpson J.R."/>
            <person name="Lauterbach L."/>
            <person name="Steele A.D."/>
            <person name="Gui C."/>
            <person name="Meng S."/>
            <person name="Li G."/>
            <person name="Viehrig K."/>
            <person name="Ye F."/>
            <person name="Su P."/>
            <person name="Kiefer A.F."/>
            <person name="Nichols A."/>
            <person name="Cepeda A.J."/>
            <person name="Yan W."/>
            <person name="Fan B."/>
            <person name="Jiang Y."/>
            <person name="Adhikari A."/>
            <person name="Zheng C.-J."/>
            <person name="Schuster L."/>
            <person name="Cowan T.M."/>
            <person name="Smanski M.J."/>
            <person name="Chevrette M.G."/>
            <person name="De Carvalho L.P.S."/>
            <person name="Shen B."/>
        </authorList>
    </citation>
    <scope>NUCLEOTIDE SEQUENCE [LARGE SCALE GENOMIC DNA]</scope>
    <source>
        <strain evidence="1 2">NPDC049503</strain>
    </source>
</reference>
<comment type="caution">
    <text evidence="1">The sequence shown here is derived from an EMBL/GenBank/DDBJ whole genome shotgun (WGS) entry which is preliminary data.</text>
</comment>
<proteinExistence type="predicted"/>
<dbReference type="Proteomes" id="UP001612928">
    <property type="component" value="Unassembled WGS sequence"/>
</dbReference>
<protein>
    <recommendedName>
        <fullName evidence="3">DUF4253 domain-containing protein</fullName>
    </recommendedName>
</protein>
<dbReference type="EMBL" id="JBITMB010000001">
    <property type="protein sequence ID" value="MFI7438869.1"/>
    <property type="molecule type" value="Genomic_DNA"/>
</dbReference>
<organism evidence="1 2">
    <name type="scientific">Nonomuraea indica</name>
    <dbReference type="NCBI Taxonomy" id="1581193"/>
    <lineage>
        <taxon>Bacteria</taxon>
        <taxon>Bacillati</taxon>
        <taxon>Actinomycetota</taxon>
        <taxon>Actinomycetes</taxon>
        <taxon>Streptosporangiales</taxon>
        <taxon>Streptosporangiaceae</taxon>
        <taxon>Nonomuraea</taxon>
    </lineage>
</organism>
<evidence type="ECO:0000313" key="2">
    <source>
        <dbReference type="Proteomes" id="UP001612928"/>
    </source>
</evidence>
<accession>A0ABW7ZWG2</accession>
<name>A0ABW7ZWG2_9ACTN</name>
<evidence type="ECO:0008006" key="3">
    <source>
        <dbReference type="Google" id="ProtNLM"/>
    </source>
</evidence>
<evidence type="ECO:0000313" key="1">
    <source>
        <dbReference type="EMBL" id="MFI7438869.1"/>
    </source>
</evidence>
<gene>
    <name evidence="1" type="ORF">ACIBP5_02760</name>
</gene>